<keyword evidence="3" id="KW-0145">Chemotaxis</keyword>
<evidence type="ECO:0000256" key="2">
    <source>
        <dbReference type="ARBA" id="ARBA00022475"/>
    </source>
</evidence>
<evidence type="ECO:0000256" key="4">
    <source>
        <dbReference type="ARBA" id="ARBA00022692"/>
    </source>
</evidence>
<dbReference type="InterPro" id="IPR004089">
    <property type="entry name" value="MCPsignal_dom"/>
</dbReference>
<evidence type="ECO:0000256" key="8">
    <source>
        <dbReference type="ARBA" id="ARBA00029447"/>
    </source>
</evidence>
<keyword evidence="4 10" id="KW-0812">Transmembrane</keyword>
<evidence type="ECO:0000256" key="5">
    <source>
        <dbReference type="ARBA" id="ARBA00022989"/>
    </source>
</evidence>
<accession>A0A840SFC1</accession>
<reference evidence="13 14" key="1">
    <citation type="submission" date="2020-08" db="EMBL/GenBank/DDBJ databases">
        <title>Genomic Encyclopedia of Type Strains, Phase IV (KMG-IV): sequencing the most valuable type-strain genomes for metagenomic binning, comparative biology and taxonomic classification.</title>
        <authorList>
            <person name="Goeker M."/>
        </authorList>
    </citation>
    <scope>NUCLEOTIDE SEQUENCE [LARGE SCALE GENOMIC DNA]</scope>
    <source>
        <strain evidence="13 14">DSM 103679</strain>
    </source>
</reference>
<evidence type="ECO:0000313" key="14">
    <source>
        <dbReference type="Proteomes" id="UP000578697"/>
    </source>
</evidence>
<evidence type="ECO:0000256" key="3">
    <source>
        <dbReference type="ARBA" id="ARBA00022500"/>
    </source>
</evidence>
<name>A0A840SFC1_9SPIR</name>
<dbReference type="EMBL" id="JACHFR010000003">
    <property type="protein sequence ID" value="MBB5219440.1"/>
    <property type="molecule type" value="Genomic_DNA"/>
</dbReference>
<dbReference type="SMART" id="SM00304">
    <property type="entry name" value="HAMP"/>
    <property type="match status" value="1"/>
</dbReference>
<dbReference type="AlphaFoldDB" id="A0A840SFC1"/>
<evidence type="ECO:0000256" key="6">
    <source>
        <dbReference type="ARBA" id="ARBA00023136"/>
    </source>
</evidence>
<keyword evidence="14" id="KW-1185">Reference proteome</keyword>
<comment type="subcellular location">
    <subcellularLocation>
        <location evidence="1">Cell membrane</location>
        <topology evidence="1">Multi-pass membrane protein</topology>
    </subcellularLocation>
</comment>
<dbReference type="Proteomes" id="UP000578697">
    <property type="component" value="Unassembled WGS sequence"/>
</dbReference>
<feature type="domain" description="Methyl-accepting transducer" evidence="11">
    <location>
        <begin position="407"/>
        <end position="629"/>
    </location>
</feature>
<evidence type="ECO:0000256" key="10">
    <source>
        <dbReference type="SAM" id="Phobius"/>
    </source>
</evidence>
<evidence type="ECO:0000256" key="9">
    <source>
        <dbReference type="PROSITE-ProRule" id="PRU00284"/>
    </source>
</evidence>
<comment type="caution">
    <text evidence="13">The sequence shown here is derived from an EMBL/GenBank/DDBJ whole genome shotgun (WGS) entry which is preliminary data.</text>
</comment>
<evidence type="ECO:0000256" key="1">
    <source>
        <dbReference type="ARBA" id="ARBA00004651"/>
    </source>
</evidence>
<dbReference type="PROSITE" id="PS50111">
    <property type="entry name" value="CHEMOTAXIS_TRANSDUC_2"/>
    <property type="match status" value="1"/>
</dbReference>
<dbReference type="GO" id="GO:0007165">
    <property type="term" value="P:signal transduction"/>
    <property type="evidence" value="ECO:0007669"/>
    <property type="project" value="UniProtKB-KW"/>
</dbReference>
<dbReference type="GO" id="GO:0006935">
    <property type="term" value="P:chemotaxis"/>
    <property type="evidence" value="ECO:0007669"/>
    <property type="project" value="UniProtKB-KW"/>
</dbReference>
<dbReference type="SUPFAM" id="SSF58104">
    <property type="entry name" value="Methyl-accepting chemotaxis protein (MCP) signaling domain"/>
    <property type="match status" value="1"/>
</dbReference>
<feature type="domain" description="HAMP" evidence="12">
    <location>
        <begin position="306"/>
        <end position="360"/>
    </location>
</feature>
<protein>
    <submittedName>
        <fullName evidence="13">Methyl-accepting chemotaxis protein</fullName>
    </submittedName>
</protein>
<dbReference type="Gene3D" id="6.10.340.10">
    <property type="match status" value="1"/>
</dbReference>
<dbReference type="InterPro" id="IPR003660">
    <property type="entry name" value="HAMP_dom"/>
</dbReference>
<dbReference type="SMART" id="SM00283">
    <property type="entry name" value="MA"/>
    <property type="match status" value="1"/>
</dbReference>
<evidence type="ECO:0000259" key="11">
    <source>
        <dbReference type="PROSITE" id="PS50111"/>
    </source>
</evidence>
<keyword evidence="5 10" id="KW-1133">Transmembrane helix</keyword>
<proteinExistence type="inferred from homology"/>
<dbReference type="PROSITE" id="PS50885">
    <property type="entry name" value="HAMP"/>
    <property type="match status" value="1"/>
</dbReference>
<sequence>MKLHSLRFKLTFLVIFIALISNMALMLVARNLSTSTVRETVQHLMNSTTENVASKITAGNEHHYRLLEGIAATDTAKNKDMELSEKCRRLSSIKEINSVYENIAFYTYEGDSFSAAGQKINMSSSEFFTSAKSGRHYVDTPAISPVSGDLLQHYSVPVYDDSHSIMGVIVANVKGNVLSGEISNVKFGNSSIIKVIDRTTGKFVASNELNEVTEGQIMDRDSRGDISILVKDMYSGNSGGGVFTDNMSGEKMVAAYAPIENTNWSVLCCAPYSDFYAGLTEMLEIMAVVLVVILVIAFIAGGIMINYYIKPLNLVKASIEDIASGDADLTKRIDTKSRDEIGDVVKGFNVFTEKLQSIISMIKKSKETLGSAGTALADSTNDTSASITQILANIESVHTQIENQGNSVHDTAGAVNEIASNIDSLEKMIETQSSGVAQASAAVEEMIGNIKSVNSSVEKMTESFEALAESAGTGSKLQSEVNERIGQVMNMSQTLQEANTAIAAIAEQTNLLAMNAAIEAAHAGDAGKGFSVVADEIRKLSETSSQQSKTIGDELSNIQTAISEMVNVSQQSNQAFIDVTNHISNTDQLVHQIQAAMQEQNEGSMQISEALHLMNDSTTEVRTASHEMSEGNKAILEGVKNLQDATGIMQTSMGEMSIGAKKINETGVALTEIARQMQESITSIGGQIDQFKV</sequence>
<dbReference type="Pfam" id="PF02743">
    <property type="entry name" value="dCache_1"/>
    <property type="match status" value="1"/>
</dbReference>
<evidence type="ECO:0000256" key="7">
    <source>
        <dbReference type="ARBA" id="ARBA00023224"/>
    </source>
</evidence>
<feature type="transmembrane region" description="Helical" evidence="10">
    <location>
        <begin position="285"/>
        <end position="309"/>
    </location>
</feature>
<dbReference type="Pfam" id="PF00672">
    <property type="entry name" value="HAMP"/>
    <property type="match status" value="1"/>
</dbReference>
<keyword evidence="6 10" id="KW-0472">Membrane</keyword>
<dbReference type="InterPro" id="IPR033479">
    <property type="entry name" value="dCache_1"/>
</dbReference>
<dbReference type="CDD" id="cd12914">
    <property type="entry name" value="PDC1_DGC_like"/>
    <property type="match status" value="1"/>
</dbReference>
<dbReference type="CDD" id="cd12912">
    <property type="entry name" value="PDC2_MCP_like"/>
    <property type="match status" value="1"/>
</dbReference>
<dbReference type="PANTHER" id="PTHR32089">
    <property type="entry name" value="METHYL-ACCEPTING CHEMOTAXIS PROTEIN MCPB"/>
    <property type="match status" value="1"/>
</dbReference>
<dbReference type="RefSeq" id="WP_184652872.1">
    <property type="nucleotide sequence ID" value="NZ_JACHFR010000003.1"/>
</dbReference>
<keyword evidence="2" id="KW-1003">Cell membrane</keyword>
<dbReference type="GO" id="GO:0005886">
    <property type="term" value="C:plasma membrane"/>
    <property type="evidence" value="ECO:0007669"/>
    <property type="project" value="UniProtKB-SubCell"/>
</dbReference>
<evidence type="ECO:0000259" key="12">
    <source>
        <dbReference type="PROSITE" id="PS50885"/>
    </source>
</evidence>
<dbReference type="Gene3D" id="1.10.287.950">
    <property type="entry name" value="Methyl-accepting chemotaxis protein"/>
    <property type="match status" value="1"/>
</dbReference>
<dbReference type="Gene3D" id="3.30.450.20">
    <property type="entry name" value="PAS domain"/>
    <property type="match status" value="1"/>
</dbReference>
<dbReference type="PANTHER" id="PTHR32089:SF112">
    <property type="entry name" value="LYSOZYME-LIKE PROTEIN-RELATED"/>
    <property type="match status" value="1"/>
</dbReference>
<comment type="similarity">
    <text evidence="8">Belongs to the methyl-accepting chemotaxis (MCP) protein family.</text>
</comment>
<dbReference type="Pfam" id="PF00015">
    <property type="entry name" value="MCPsignal"/>
    <property type="match status" value="1"/>
</dbReference>
<dbReference type="CDD" id="cd06225">
    <property type="entry name" value="HAMP"/>
    <property type="match status" value="1"/>
</dbReference>
<keyword evidence="7 9" id="KW-0807">Transducer</keyword>
<gene>
    <name evidence="13" type="ORF">HNP77_001822</name>
</gene>
<evidence type="ECO:0000313" key="13">
    <source>
        <dbReference type="EMBL" id="MBB5219440.1"/>
    </source>
</evidence>
<organism evidence="13 14">
    <name type="scientific">Treponema rectale</name>
    <dbReference type="NCBI Taxonomy" id="744512"/>
    <lineage>
        <taxon>Bacteria</taxon>
        <taxon>Pseudomonadati</taxon>
        <taxon>Spirochaetota</taxon>
        <taxon>Spirochaetia</taxon>
        <taxon>Spirochaetales</taxon>
        <taxon>Treponemataceae</taxon>
        <taxon>Treponema</taxon>
    </lineage>
</organism>